<dbReference type="Proteomes" id="UP000092462">
    <property type="component" value="Unassembled WGS sequence"/>
</dbReference>
<sequence length="509" mass="57981">MHIFSYNLPPYYTNYTVILVIGVCKVSFIIVNFILTFFWRFRIVPDDVHSARRLLDDADILSTLERCFKVIHDTSRTPSIAETPARNSIPGSRMSARVTVVNNLGRFLKRNVFDMIKMRQTRLDHNLFDIIWPAMKKTHQQRLIDDDTEAGVVIPDFDCYVVFREFLVPLIKDIHCLDVTQNLKPQPSSNFFPAGLHDPPDDKNEDSNLEPEALKNIHLNLDQSGKWIKSTLVECCRNLDVFELPLNLTVAHLEHVERILTGRLLSRDFSEAIGEETLGQYYSMNEVLESPSEIRTMLSTYGLLIPLLDPEDTSQLPESLALNGQFWPYGRGVYVSASNDFVAWINCQEHLRLLCCTPSSAVADIGVAYSKIGRAVQFLDEIVTFRNTYYLGNLTARPSYLGTGLKLSYNIALPHLMKESDNLRHLCTTRSLQLSKPKSNQYQSGLIKLSNKQSLGLTEWRLFIDFCTAVANILQLEKDISLTNTKHIASMFVNIFRKKKHSLAEATGN</sequence>
<dbReference type="InterPro" id="IPR022414">
    <property type="entry name" value="ATP-guanido_PTrfase_cat"/>
</dbReference>
<evidence type="ECO:0000256" key="3">
    <source>
        <dbReference type="ARBA" id="ARBA00022679"/>
    </source>
</evidence>
<name>A0A1B0D2A8_PHLPP</name>
<dbReference type="InterPro" id="IPR022413">
    <property type="entry name" value="ATP-guanido_PTrfase_N"/>
</dbReference>
<evidence type="ECO:0000256" key="7">
    <source>
        <dbReference type="PROSITE-ProRule" id="PRU00842"/>
    </source>
</evidence>
<keyword evidence="4 8" id="KW-0547">Nucleotide-binding</keyword>
<keyword evidence="10" id="KW-1185">Reference proteome</keyword>
<feature type="binding site" evidence="8">
    <location>
        <begin position="230"/>
        <end position="234"/>
    </location>
    <ligand>
        <name>ATP</name>
        <dbReference type="ChEBI" id="CHEBI:30616"/>
    </ligand>
</feature>
<evidence type="ECO:0000256" key="6">
    <source>
        <dbReference type="ARBA" id="ARBA00022840"/>
    </source>
</evidence>
<reference evidence="9" key="1">
    <citation type="submission" date="2022-08" db="UniProtKB">
        <authorList>
            <consortium name="EnsemblMetazoa"/>
        </authorList>
    </citation>
    <scope>IDENTIFICATION</scope>
    <source>
        <strain evidence="9">Israel</strain>
    </source>
</reference>
<dbReference type="InterPro" id="IPR036802">
    <property type="entry name" value="ATP-guanido_PTrfase_N_sf"/>
</dbReference>
<comment type="caution">
    <text evidence="8">Lacks conserved residue(s) required for the propagation of feature annotation.</text>
</comment>
<evidence type="ECO:0000256" key="1">
    <source>
        <dbReference type="ARBA" id="ARBA00006798"/>
    </source>
</evidence>
<dbReference type="AlphaFoldDB" id="A0A1B0D2A8"/>
<dbReference type="InterPro" id="IPR014746">
    <property type="entry name" value="Gln_synth/guanido_kin_cat_dom"/>
</dbReference>
<evidence type="ECO:0000256" key="2">
    <source>
        <dbReference type="ARBA" id="ARBA00012230"/>
    </source>
</evidence>
<feature type="binding site" evidence="8">
    <location>
        <position position="352"/>
    </location>
    <ligand>
        <name>ATP</name>
        <dbReference type="ChEBI" id="CHEBI:30616"/>
    </ligand>
</feature>
<dbReference type="GO" id="GO:0046314">
    <property type="term" value="P:phosphocreatine biosynthetic process"/>
    <property type="evidence" value="ECO:0007669"/>
    <property type="project" value="InterPro"/>
</dbReference>
<dbReference type="VEuPathDB" id="VectorBase:PPAPM1_009718"/>
<keyword evidence="5 8" id="KW-0418">Kinase</keyword>
<dbReference type="SUPFAM" id="SSF55931">
    <property type="entry name" value="Glutamine synthetase/guanido kinase"/>
    <property type="match status" value="1"/>
</dbReference>
<evidence type="ECO:0000256" key="8">
    <source>
        <dbReference type="PROSITE-ProRule" id="PRU00843"/>
    </source>
</evidence>
<dbReference type="EnsemblMetazoa" id="PPAI001481-RA">
    <property type="protein sequence ID" value="PPAI001481-PA"/>
    <property type="gene ID" value="PPAI001481"/>
</dbReference>
<proteinExistence type="inferred from homology"/>
<evidence type="ECO:0000256" key="4">
    <source>
        <dbReference type="ARBA" id="ARBA00022741"/>
    </source>
</evidence>
<dbReference type="Pfam" id="PF00217">
    <property type="entry name" value="ATP-gua_Ptrans"/>
    <property type="match status" value="1"/>
</dbReference>
<dbReference type="PROSITE" id="PS51510">
    <property type="entry name" value="PHOSPHAGEN_KINASE_C"/>
    <property type="match status" value="1"/>
</dbReference>
<dbReference type="GO" id="GO:0004054">
    <property type="term" value="F:arginine kinase activity"/>
    <property type="evidence" value="ECO:0007669"/>
    <property type="project" value="UniProtKB-EC"/>
</dbReference>
<dbReference type="GO" id="GO:0005524">
    <property type="term" value="F:ATP binding"/>
    <property type="evidence" value="ECO:0007669"/>
    <property type="project" value="UniProtKB-UniRule"/>
</dbReference>
<feature type="binding site" evidence="8">
    <location>
        <begin position="435"/>
        <end position="440"/>
    </location>
    <ligand>
        <name>ATP</name>
        <dbReference type="ChEBI" id="CHEBI:30616"/>
    </ligand>
</feature>
<comment type="similarity">
    <text evidence="1 7">Belongs to the ATP:guanido phosphotransferase family.</text>
</comment>
<evidence type="ECO:0000256" key="5">
    <source>
        <dbReference type="ARBA" id="ARBA00022777"/>
    </source>
</evidence>
<dbReference type="PROSITE" id="PS51509">
    <property type="entry name" value="PHOSPHAGEN_KINASE_N"/>
    <property type="match status" value="1"/>
</dbReference>
<keyword evidence="6 8" id="KW-0067">ATP-binding</keyword>
<dbReference type="VEuPathDB" id="VectorBase:PPAI001481"/>
<organism evidence="9 10">
    <name type="scientific">Phlebotomus papatasi</name>
    <name type="common">Sandfly</name>
    <dbReference type="NCBI Taxonomy" id="29031"/>
    <lineage>
        <taxon>Eukaryota</taxon>
        <taxon>Metazoa</taxon>
        <taxon>Ecdysozoa</taxon>
        <taxon>Arthropoda</taxon>
        <taxon>Hexapoda</taxon>
        <taxon>Insecta</taxon>
        <taxon>Pterygota</taxon>
        <taxon>Neoptera</taxon>
        <taxon>Endopterygota</taxon>
        <taxon>Diptera</taxon>
        <taxon>Nematocera</taxon>
        <taxon>Psychodoidea</taxon>
        <taxon>Psychodidae</taxon>
        <taxon>Phlebotomus</taxon>
        <taxon>Phlebotomus</taxon>
    </lineage>
</organism>
<keyword evidence="3 8" id="KW-0808">Transferase</keyword>
<dbReference type="Gene3D" id="1.10.135.10">
    <property type="entry name" value="ATP:guanido phosphotransferase, N-terminal domain"/>
    <property type="match status" value="1"/>
</dbReference>
<feature type="binding site" evidence="8">
    <location>
        <begin position="406"/>
        <end position="410"/>
    </location>
    <ligand>
        <name>ATP</name>
        <dbReference type="ChEBI" id="CHEBI:30616"/>
    </ligand>
</feature>
<dbReference type="EC" id="2.7.3.3" evidence="2"/>
<dbReference type="GO" id="GO:0005615">
    <property type="term" value="C:extracellular space"/>
    <property type="evidence" value="ECO:0007669"/>
    <property type="project" value="TreeGrafter"/>
</dbReference>
<dbReference type="SUPFAM" id="SSF48034">
    <property type="entry name" value="Guanido kinase N-terminal domain"/>
    <property type="match status" value="1"/>
</dbReference>
<dbReference type="EMBL" id="AJVK01022705">
    <property type="status" value="NOT_ANNOTATED_CDS"/>
    <property type="molecule type" value="Genomic_DNA"/>
</dbReference>
<protein>
    <recommendedName>
        <fullName evidence="2">arginine kinase</fullName>
        <ecNumber evidence="2">2.7.3.3</ecNumber>
    </recommendedName>
</protein>
<accession>A0A1B0D2A8</accession>
<dbReference type="PANTHER" id="PTHR11547:SF15">
    <property type="entry name" value="ARGININE KINASE"/>
    <property type="match status" value="1"/>
</dbReference>
<evidence type="ECO:0000313" key="9">
    <source>
        <dbReference type="EnsemblMetazoa" id="PPAI001481-PA"/>
    </source>
</evidence>
<dbReference type="Gene3D" id="3.30.590.10">
    <property type="entry name" value="Glutamine synthetase/guanido kinase, catalytic domain"/>
    <property type="match status" value="1"/>
</dbReference>
<dbReference type="Pfam" id="PF02807">
    <property type="entry name" value="ATP-gua_PtransN"/>
    <property type="match status" value="1"/>
</dbReference>
<dbReference type="GO" id="GO:0004111">
    <property type="term" value="F:creatine kinase activity"/>
    <property type="evidence" value="ECO:0007669"/>
    <property type="project" value="InterPro"/>
</dbReference>
<dbReference type="PANTHER" id="PTHR11547">
    <property type="entry name" value="ARGININE OR CREATINE KINASE"/>
    <property type="match status" value="1"/>
</dbReference>
<dbReference type="InterPro" id="IPR000749">
    <property type="entry name" value="ATP-guanido_PTrfase"/>
</dbReference>
<evidence type="ECO:0000313" key="10">
    <source>
        <dbReference type="Proteomes" id="UP000092462"/>
    </source>
</evidence>